<keyword evidence="2" id="KW-1185">Reference proteome</keyword>
<comment type="caution">
    <text evidence="1">The sequence shown here is derived from an EMBL/GenBank/DDBJ whole genome shotgun (WGS) entry which is preliminary data.</text>
</comment>
<organism evidence="1 2">
    <name type="scientific">Macroventuria anomochaeta</name>
    <dbReference type="NCBI Taxonomy" id="301207"/>
    <lineage>
        <taxon>Eukaryota</taxon>
        <taxon>Fungi</taxon>
        <taxon>Dikarya</taxon>
        <taxon>Ascomycota</taxon>
        <taxon>Pezizomycotina</taxon>
        <taxon>Dothideomycetes</taxon>
        <taxon>Pleosporomycetidae</taxon>
        <taxon>Pleosporales</taxon>
        <taxon>Pleosporineae</taxon>
        <taxon>Didymellaceae</taxon>
        <taxon>Macroventuria</taxon>
    </lineage>
</organism>
<sequence>MARNRSHGLNVAANPLISGITAATTPPNTWNTLGEPSATKRKRASDDTDSSGATLIKIARTTQASAPPEDQTHIEKPTSKADSVSFSSMSNLKNDSELFPGLKYPLTGTYISSSLAHDKVGDLFGSYKFDLTVTNNPTRGAWWATFRQCKLPKPGRRVYADFPSPVSDGIIHVERGPRLAVDLDSPFSLSWKLRDLRDGTFHSGVGMIVFRKRGDVFVRLFEVPTAKGPVELTGIRKGGPGIQVDLQHMWDGFAEKGPQY</sequence>
<proteinExistence type="predicted"/>
<evidence type="ECO:0000313" key="1">
    <source>
        <dbReference type="EMBL" id="KAF2630392.1"/>
    </source>
</evidence>
<reference evidence="1" key="1">
    <citation type="journal article" date="2020" name="Stud. Mycol.">
        <title>101 Dothideomycetes genomes: a test case for predicting lifestyles and emergence of pathogens.</title>
        <authorList>
            <person name="Haridas S."/>
            <person name="Albert R."/>
            <person name="Binder M."/>
            <person name="Bloem J."/>
            <person name="Labutti K."/>
            <person name="Salamov A."/>
            <person name="Andreopoulos B."/>
            <person name="Baker S."/>
            <person name="Barry K."/>
            <person name="Bills G."/>
            <person name="Bluhm B."/>
            <person name="Cannon C."/>
            <person name="Castanera R."/>
            <person name="Culley D."/>
            <person name="Daum C."/>
            <person name="Ezra D."/>
            <person name="Gonzalez J."/>
            <person name="Henrissat B."/>
            <person name="Kuo A."/>
            <person name="Liang C."/>
            <person name="Lipzen A."/>
            <person name="Lutzoni F."/>
            <person name="Magnuson J."/>
            <person name="Mondo S."/>
            <person name="Nolan M."/>
            <person name="Ohm R."/>
            <person name="Pangilinan J."/>
            <person name="Park H.-J."/>
            <person name="Ramirez L."/>
            <person name="Alfaro M."/>
            <person name="Sun H."/>
            <person name="Tritt A."/>
            <person name="Yoshinaga Y."/>
            <person name="Zwiers L.-H."/>
            <person name="Turgeon B."/>
            <person name="Goodwin S."/>
            <person name="Spatafora J."/>
            <person name="Crous P."/>
            <person name="Grigoriev I."/>
        </authorList>
    </citation>
    <scope>NUCLEOTIDE SEQUENCE</scope>
    <source>
        <strain evidence="1">CBS 525.71</strain>
    </source>
</reference>
<dbReference type="EMBL" id="MU006707">
    <property type="protein sequence ID" value="KAF2630392.1"/>
    <property type="molecule type" value="Genomic_DNA"/>
</dbReference>
<dbReference type="Proteomes" id="UP000799754">
    <property type="component" value="Unassembled WGS sequence"/>
</dbReference>
<evidence type="ECO:0000313" key="2">
    <source>
        <dbReference type="Proteomes" id="UP000799754"/>
    </source>
</evidence>
<name>A0ACB6S8Q7_9PLEO</name>
<protein>
    <submittedName>
        <fullName evidence="1">Uncharacterized protein</fullName>
    </submittedName>
</protein>
<gene>
    <name evidence="1" type="ORF">BU25DRAFT_456131</name>
</gene>
<accession>A0ACB6S8Q7</accession>